<dbReference type="EMBL" id="MHFR01000069">
    <property type="protein sequence ID" value="OGW95066.1"/>
    <property type="molecule type" value="Genomic_DNA"/>
</dbReference>
<dbReference type="InterPro" id="IPR006638">
    <property type="entry name" value="Elp3/MiaA/NifB-like_rSAM"/>
</dbReference>
<dbReference type="Proteomes" id="UP000178187">
    <property type="component" value="Unassembled WGS sequence"/>
</dbReference>
<dbReference type="GO" id="GO:0046872">
    <property type="term" value="F:metal ion binding"/>
    <property type="evidence" value="ECO:0007669"/>
    <property type="project" value="UniProtKB-KW"/>
</dbReference>
<reference evidence="10 11" key="1">
    <citation type="journal article" date="2016" name="Nat. Commun.">
        <title>Thousands of microbial genomes shed light on interconnected biogeochemical processes in an aquifer system.</title>
        <authorList>
            <person name="Anantharaman K."/>
            <person name="Brown C.T."/>
            <person name="Hug L.A."/>
            <person name="Sharon I."/>
            <person name="Castelle C.J."/>
            <person name="Probst A.J."/>
            <person name="Thomas B.C."/>
            <person name="Singh A."/>
            <person name="Wilkins M.J."/>
            <person name="Karaoz U."/>
            <person name="Brodie E.L."/>
            <person name="Williams K.H."/>
            <person name="Hubbard S.S."/>
            <person name="Banfield J.F."/>
        </authorList>
    </citation>
    <scope>NUCLEOTIDE SEQUENCE [LARGE SCALE GENOMIC DNA]</scope>
</reference>
<keyword evidence="3" id="KW-0808">Transferase</keyword>
<evidence type="ECO:0000256" key="6">
    <source>
        <dbReference type="ARBA" id="ARBA00023004"/>
    </source>
</evidence>
<dbReference type="SFLD" id="SFLDS00029">
    <property type="entry name" value="Radical_SAM"/>
    <property type="match status" value="1"/>
</dbReference>
<proteinExistence type="predicted"/>
<evidence type="ECO:0000256" key="1">
    <source>
        <dbReference type="ARBA" id="ARBA00001966"/>
    </source>
</evidence>
<dbReference type="SUPFAM" id="SSF102114">
    <property type="entry name" value="Radical SAM enzymes"/>
    <property type="match status" value="1"/>
</dbReference>
<evidence type="ECO:0000313" key="11">
    <source>
        <dbReference type="Proteomes" id="UP000178187"/>
    </source>
</evidence>
<organism evidence="10 11">
    <name type="scientific">Candidatus Danuiimicrobium aquiferis</name>
    <dbReference type="NCBI Taxonomy" id="1801832"/>
    <lineage>
        <taxon>Bacteria</taxon>
        <taxon>Pseudomonadati</taxon>
        <taxon>Candidatus Omnitrophota</taxon>
        <taxon>Candidatus Danuiimicrobium</taxon>
    </lineage>
</organism>
<dbReference type="Pfam" id="PF04055">
    <property type="entry name" value="Radical_SAM"/>
    <property type="match status" value="1"/>
</dbReference>
<dbReference type="SFLD" id="SFLDG01082">
    <property type="entry name" value="B12-binding_domain_containing"/>
    <property type="match status" value="1"/>
</dbReference>
<evidence type="ECO:0000256" key="3">
    <source>
        <dbReference type="ARBA" id="ARBA00022679"/>
    </source>
</evidence>
<keyword evidence="2" id="KW-0489">Methyltransferase</keyword>
<dbReference type="PANTHER" id="PTHR43409:SF7">
    <property type="entry name" value="BLL1977 PROTEIN"/>
    <property type="match status" value="1"/>
</dbReference>
<name>A0A1G1KQ94_9BACT</name>
<dbReference type="SFLD" id="SFLDG01123">
    <property type="entry name" value="methyltransferase_(Class_B)"/>
    <property type="match status" value="1"/>
</dbReference>
<keyword evidence="4" id="KW-0949">S-adenosyl-L-methionine</keyword>
<dbReference type="SMART" id="SM00729">
    <property type="entry name" value="Elp3"/>
    <property type="match status" value="1"/>
</dbReference>
<keyword evidence="5" id="KW-0479">Metal-binding</keyword>
<protein>
    <submittedName>
        <fullName evidence="10">B12-binding domain-containing radical SAM protein</fullName>
    </submittedName>
</protein>
<dbReference type="InterPro" id="IPR006158">
    <property type="entry name" value="Cobalamin-bd"/>
</dbReference>
<dbReference type="CDD" id="cd01335">
    <property type="entry name" value="Radical_SAM"/>
    <property type="match status" value="1"/>
</dbReference>
<feature type="domain" description="Radical SAM core" evidence="9">
    <location>
        <begin position="215"/>
        <end position="446"/>
    </location>
</feature>
<dbReference type="InterPro" id="IPR023404">
    <property type="entry name" value="rSAM_horseshoe"/>
</dbReference>
<dbReference type="InterPro" id="IPR034466">
    <property type="entry name" value="Methyltransferase_Class_B"/>
</dbReference>
<dbReference type="Pfam" id="PF02310">
    <property type="entry name" value="B12-binding"/>
    <property type="match status" value="1"/>
</dbReference>
<evidence type="ECO:0000256" key="4">
    <source>
        <dbReference type="ARBA" id="ARBA00022691"/>
    </source>
</evidence>
<dbReference type="GO" id="GO:0031419">
    <property type="term" value="F:cobalamin binding"/>
    <property type="evidence" value="ECO:0007669"/>
    <property type="project" value="InterPro"/>
</dbReference>
<feature type="domain" description="B12-binding" evidence="8">
    <location>
        <begin position="15"/>
        <end position="160"/>
    </location>
</feature>
<dbReference type="AlphaFoldDB" id="A0A1G1KQ94"/>
<comment type="cofactor">
    <cofactor evidence="1">
        <name>[4Fe-4S] cluster</name>
        <dbReference type="ChEBI" id="CHEBI:49883"/>
    </cofactor>
</comment>
<dbReference type="InterPro" id="IPR051198">
    <property type="entry name" value="BchE-like"/>
</dbReference>
<evidence type="ECO:0000256" key="5">
    <source>
        <dbReference type="ARBA" id="ARBA00022723"/>
    </source>
</evidence>
<dbReference type="GO" id="GO:0051539">
    <property type="term" value="F:4 iron, 4 sulfur cluster binding"/>
    <property type="evidence" value="ECO:0007669"/>
    <property type="project" value="UniProtKB-KW"/>
</dbReference>
<dbReference type="Gene3D" id="3.80.30.20">
    <property type="entry name" value="tm_1862 like domain"/>
    <property type="match status" value="1"/>
</dbReference>
<dbReference type="Gene3D" id="3.40.50.280">
    <property type="entry name" value="Cobalamin-binding domain"/>
    <property type="match status" value="1"/>
</dbReference>
<gene>
    <name evidence="10" type="ORF">A3G33_05335</name>
</gene>
<evidence type="ECO:0000256" key="2">
    <source>
        <dbReference type="ARBA" id="ARBA00022603"/>
    </source>
</evidence>
<keyword evidence="6" id="KW-0408">Iron</keyword>
<evidence type="ECO:0000259" key="9">
    <source>
        <dbReference type="PROSITE" id="PS51918"/>
    </source>
</evidence>
<dbReference type="InterPro" id="IPR058240">
    <property type="entry name" value="rSAM_sf"/>
</dbReference>
<accession>A0A1G1KQ94</accession>
<dbReference type="InterPro" id="IPR007197">
    <property type="entry name" value="rSAM"/>
</dbReference>
<sequence>MFHLDLVLVNPANDRKVSATSESFFRSLPAIEPPMWTALLAAFVREKGFTVQVVDAAAENLTAQETAKKVMELNPVLIGIGVIGANPSASSTPKMPVASKLLHRLKDQQCAAKTFLYGIHPSALPEMTLSEEPVDFLFRGECFYTTIEVLDCLKTGRGVGCSQIPGLWYKNGEEIISGDWGICIENIDELPLIAWDLLPMGKYRAHNWHCGYHDNNRKPYGVIYTSFGCPFTCKFCNISALYNGKAGIRYRSAKKVVDEIEILVKDYGVKNIKIMDEMFALREDRVSEICDLVIERQFDLNIWAYSRIDTAGNLELLKKMKKAGINWLAFGIESGSKQVRNGMRKGKFDEERIKGTIKTVHDAGICVVGNFIFGLPGDDSQSMQNTFDLAKELNCEHANFYTAMAYPGSNLYEEAVRNGWPLPVTWDGYSQYSEQAMPLATENSTSAEILRFRDETFENYFSGDRYMDMIKGKFGEEAVSHIREMLKHKLKRRLLEKDCCHDHQ</sequence>
<dbReference type="PROSITE" id="PS51918">
    <property type="entry name" value="RADICAL_SAM"/>
    <property type="match status" value="1"/>
</dbReference>
<keyword evidence="7" id="KW-0411">Iron-sulfur</keyword>
<dbReference type="PROSITE" id="PS51332">
    <property type="entry name" value="B12_BINDING"/>
    <property type="match status" value="1"/>
</dbReference>
<evidence type="ECO:0000256" key="7">
    <source>
        <dbReference type="ARBA" id="ARBA00023014"/>
    </source>
</evidence>
<evidence type="ECO:0000259" key="8">
    <source>
        <dbReference type="PROSITE" id="PS51332"/>
    </source>
</evidence>
<dbReference type="GO" id="GO:0003824">
    <property type="term" value="F:catalytic activity"/>
    <property type="evidence" value="ECO:0007669"/>
    <property type="project" value="InterPro"/>
</dbReference>
<evidence type="ECO:0000313" key="10">
    <source>
        <dbReference type="EMBL" id="OGW95066.1"/>
    </source>
</evidence>
<comment type="caution">
    <text evidence="10">The sequence shown here is derived from an EMBL/GenBank/DDBJ whole genome shotgun (WGS) entry which is preliminary data.</text>
</comment>
<dbReference type="PANTHER" id="PTHR43409">
    <property type="entry name" value="ANAEROBIC MAGNESIUM-PROTOPORPHYRIN IX MONOMETHYL ESTER CYCLASE-RELATED"/>
    <property type="match status" value="1"/>
</dbReference>